<comment type="caution">
    <text evidence="1">The sequence shown here is derived from an EMBL/GenBank/DDBJ whole genome shotgun (WGS) entry which is preliminary data.</text>
</comment>
<reference evidence="1" key="1">
    <citation type="submission" date="2021-11" db="EMBL/GenBank/DDBJ databases">
        <title>Description of novel Flavobacterium species.</title>
        <authorList>
            <person name="Saticioglu I.B."/>
            <person name="Ay H."/>
            <person name="Altun S."/>
            <person name="Duman M."/>
        </authorList>
    </citation>
    <scope>NUCLEOTIDE SEQUENCE</scope>
    <source>
        <strain evidence="1">F-30</strain>
    </source>
</reference>
<keyword evidence="2" id="KW-1185">Reference proteome</keyword>
<dbReference type="RefSeq" id="WP_230040158.1">
    <property type="nucleotide sequence ID" value="NZ_JAJJMM010000001.1"/>
</dbReference>
<evidence type="ECO:0000313" key="1">
    <source>
        <dbReference type="EMBL" id="MCC9066300.1"/>
    </source>
</evidence>
<sequence length="109" mass="12871">MNSEEKKAVAEHIIKIAGFDNTTKGYQAIKLLFDKNEWDFWMLREPQLHRDLAIWLQNIGLKVLIRADKVLLENDAINEYYKNILGMTPEPKEAEKSYCERYNIIVKKD</sequence>
<dbReference type="EMBL" id="JAJJMM010000001">
    <property type="protein sequence ID" value="MCC9066300.1"/>
    <property type="molecule type" value="Genomic_DNA"/>
</dbReference>
<proteinExistence type="predicted"/>
<accession>A0ABS8MLD0</accession>
<dbReference type="Proteomes" id="UP001430679">
    <property type="component" value="Unassembled WGS sequence"/>
</dbReference>
<organism evidence="1 2">
    <name type="scientific">Flavobacterium piscisymbiosum</name>
    <dbReference type="NCBI Taxonomy" id="2893753"/>
    <lineage>
        <taxon>Bacteria</taxon>
        <taxon>Pseudomonadati</taxon>
        <taxon>Bacteroidota</taxon>
        <taxon>Flavobacteriia</taxon>
        <taxon>Flavobacteriales</taxon>
        <taxon>Flavobacteriaceae</taxon>
        <taxon>Flavobacterium</taxon>
    </lineage>
</organism>
<gene>
    <name evidence="1" type="ORF">LNP81_25205</name>
</gene>
<evidence type="ECO:0000313" key="2">
    <source>
        <dbReference type="Proteomes" id="UP001430679"/>
    </source>
</evidence>
<protein>
    <submittedName>
        <fullName evidence="1">Uncharacterized protein</fullName>
    </submittedName>
</protein>
<name>A0ABS8MLD0_9FLAO</name>